<organism evidence="1 2">
    <name type="scientific">Stereocaulon virgatum</name>
    <dbReference type="NCBI Taxonomy" id="373712"/>
    <lineage>
        <taxon>Eukaryota</taxon>
        <taxon>Fungi</taxon>
        <taxon>Dikarya</taxon>
        <taxon>Ascomycota</taxon>
        <taxon>Pezizomycotina</taxon>
        <taxon>Lecanoromycetes</taxon>
        <taxon>OSLEUM clade</taxon>
        <taxon>Lecanoromycetidae</taxon>
        <taxon>Lecanorales</taxon>
        <taxon>Lecanorineae</taxon>
        <taxon>Stereocaulaceae</taxon>
        <taxon>Stereocaulon</taxon>
    </lineage>
</organism>
<dbReference type="Proteomes" id="UP001590950">
    <property type="component" value="Unassembled WGS sequence"/>
</dbReference>
<protein>
    <submittedName>
        <fullName evidence="1">Uncharacterized protein</fullName>
    </submittedName>
</protein>
<comment type="caution">
    <text evidence="1">The sequence shown here is derived from an EMBL/GenBank/DDBJ whole genome shotgun (WGS) entry which is preliminary data.</text>
</comment>
<sequence>MLLHRSMSLIECYQFASRSNPDFQLARSRTNPITPTSSMQHKQTLTRVLRVCQHTCVDICRYYTINGPDLTYFFDAFDQRGCDGHVTTQALAHAYGEIALHLDCGTYPEVSDILHSKNDYRYHCSRIRHHHEFTYRLNEYNTKDNQTKAYPHFTNRTITASAGECCKYSMVGSPQTQPNGDLLCEYKSDTFNINIIIPAASGALDGATYIYRGINIPQQEVTYVCSPGCILLAVGSSKLW</sequence>
<proteinExistence type="predicted"/>
<gene>
    <name evidence="1" type="ORF">N7G274_009152</name>
</gene>
<reference evidence="1 2" key="1">
    <citation type="submission" date="2024-09" db="EMBL/GenBank/DDBJ databases">
        <title>Rethinking Asexuality: The Enigmatic Case of Functional Sexual Genes in Lepraria (Stereocaulaceae).</title>
        <authorList>
            <person name="Doellman M."/>
            <person name="Sun Y."/>
            <person name="Barcenas-Pena A."/>
            <person name="Lumbsch H.T."/>
            <person name="Grewe F."/>
        </authorList>
    </citation>
    <scope>NUCLEOTIDE SEQUENCE [LARGE SCALE GENOMIC DNA]</scope>
    <source>
        <strain evidence="1 2">Mercado 3170</strain>
    </source>
</reference>
<evidence type="ECO:0000313" key="1">
    <source>
        <dbReference type="EMBL" id="KAL2038204.1"/>
    </source>
</evidence>
<name>A0ABR3ZX21_9LECA</name>
<evidence type="ECO:0000313" key="2">
    <source>
        <dbReference type="Proteomes" id="UP001590950"/>
    </source>
</evidence>
<keyword evidence="2" id="KW-1185">Reference proteome</keyword>
<accession>A0ABR3ZX21</accession>
<dbReference type="EMBL" id="JBEFKJ010000034">
    <property type="protein sequence ID" value="KAL2038204.1"/>
    <property type="molecule type" value="Genomic_DNA"/>
</dbReference>